<comment type="caution">
    <text evidence="2">The sequence shown here is derived from an EMBL/GenBank/DDBJ whole genome shotgun (WGS) entry which is preliminary data.</text>
</comment>
<evidence type="ECO:0000313" key="3">
    <source>
        <dbReference type="Proteomes" id="UP001186944"/>
    </source>
</evidence>
<feature type="domain" description="Reverse transcriptase" evidence="1">
    <location>
        <begin position="1"/>
        <end position="110"/>
    </location>
</feature>
<proteinExistence type="predicted"/>
<protein>
    <recommendedName>
        <fullName evidence="1">Reverse transcriptase domain-containing protein</fullName>
    </recommendedName>
</protein>
<organism evidence="2 3">
    <name type="scientific">Pinctada imbricata</name>
    <name type="common">Atlantic pearl-oyster</name>
    <name type="synonym">Pinctada martensii</name>
    <dbReference type="NCBI Taxonomy" id="66713"/>
    <lineage>
        <taxon>Eukaryota</taxon>
        <taxon>Metazoa</taxon>
        <taxon>Spiralia</taxon>
        <taxon>Lophotrochozoa</taxon>
        <taxon>Mollusca</taxon>
        <taxon>Bivalvia</taxon>
        <taxon>Autobranchia</taxon>
        <taxon>Pteriomorphia</taxon>
        <taxon>Pterioida</taxon>
        <taxon>Pterioidea</taxon>
        <taxon>Pteriidae</taxon>
        <taxon>Pinctada</taxon>
    </lineage>
</organism>
<dbReference type="Proteomes" id="UP001186944">
    <property type="component" value="Unassembled WGS sequence"/>
</dbReference>
<evidence type="ECO:0000259" key="1">
    <source>
        <dbReference type="PROSITE" id="PS50878"/>
    </source>
</evidence>
<dbReference type="InterPro" id="IPR000477">
    <property type="entry name" value="RT_dom"/>
</dbReference>
<dbReference type="EMBL" id="VSWD01000010">
    <property type="protein sequence ID" value="KAK3089192.1"/>
    <property type="molecule type" value="Genomic_DNA"/>
</dbReference>
<evidence type="ECO:0000313" key="2">
    <source>
        <dbReference type="EMBL" id="KAK3089192.1"/>
    </source>
</evidence>
<keyword evidence="3" id="KW-1185">Reference proteome</keyword>
<dbReference type="InterPro" id="IPR045609">
    <property type="entry name" value="DUF6451"/>
</dbReference>
<name>A0AA88XNE2_PINIB</name>
<dbReference type="AlphaFoldDB" id="A0AA88XNE2"/>
<reference evidence="2" key="1">
    <citation type="submission" date="2019-08" db="EMBL/GenBank/DDBJ databases">
        <title>The improved chromosome-level genome for the pearl oyster Pinctada fucata martensii using PacBio sequencing and Hi-C.</title>
        <authorList>
            <person name="Zheng Z."/>
        </authorList>
    </citation>
    <scope>NUCLEOTIDE SEQUENCE</scope>
    <source>
        <strain evidence="2">ZZ-2019</strain>
        <tissue evidence="2">Adductor muscle</tissue>
    </source>
</reference>
<dbReference type="PROSITE" id="PS50878">
    <property type="entry name" value="RT_POL"/>
    <property type="match status" value="1"/>
</dbReference>
<sequence>MSGFLSLLVIDFLMKRTTEREPTGIRWNFTTKLEDLDFVDDLALLSSKFQDIQQKTQSLHENASGVGLKINISKTKVMRLNSNIKEQVKIEGKKIEDVETFTYMYLGGAVTSKGGCDEDISNRLCKAKTQFRRLRKIWSSSCFSIQTKIELFNSLVMSVLTYGSETWKTIERDKKKLDTFQNRCLRQLL</sequence>
<dbReference type="Pfam" id="PF20049">
    <property type="entry name" value="DUF6451"/>
    <property type="match status" value="1"/>
</dbReference>
<dbReference type="PANTHER" id="PTHR47027:SF25">
    <property type="entry name" value="REVERSE TRANSCRIPTASE DOMAIN-CONTAINING PROTEIN"/>
    <property type="match status" value="1"/>
</dbReference>
<gene>
    <name evidence="2" type="ORF">FSP39_001636</name>
</gene>
<dbReference type="PANTHER" id="PTHR47027">
    <property type="entry name" value="REVERSE TRANSCRIPTASE DOMAIN-CONTAINING PROTEIN"/>
    <property type="match status" value="1"/>
</dbReference>
<accession>A0AA88XNE2</accession>